<organism evidence="1 2">
    <name type="scientific">Eretmocerus hayati</name>
    <dbReference type="NCBI Taxonomy" id="131215"/>
    <lineage>
        <taxon>Eukaryota</taxon>
        <taxon>Metazoa</taxon>
        <taxon>Ecdysozoa</taxon>
        <taxon>Arthropoda</taxon>
        <taxon>Hexapoda</taxon>
        <taxon>Insecta</taxon>
        <taxon>Pterygota</taxon>
        <taxon>Neoptera</taxon>
        <taxon>Endopterygota</taxon>
        <taxon>Hymenoptera</taxon>
        <taxon>Apocrita</taxon>
        <taxon>Proctotrupomorpha</taxon>
        <taxon>Chalcidoidea</taxon>
        <taxon>Aphelinidae</taxon>
        <taxon>Aphelininae</taxon>
        <taxon>Eretmocerus</taxon>
    </lineage>
</organism>
<proteinExistence type="predicted"/>
<dbReference type="EMBL" id="CM056744">
    <property type="protein sequence ID" value="KAJ8664528.1"/>
    <property type="molecule type" value="Genomic_DNA"/>
</dbReference>
<comment type="caution">
    <text evidence="1">The sequence shown here is derived from an EMBL/GenBank/DDBJ whole genome shotgun (WGS) entry which is preliminary data.</text>
</comment>
<feature type="non-terminal residue" evidence="1">
    <location>
        <position position="1"/>
    </location>
</feature>
<sequence length="715" mass="82338">LGYRKWPECIMKIICLLILLSGHINCFLAQNVGSGSKVCKTDICLEKAAAILENMDPKIDPCEDFYQYACGNYLKNGDLPGKHQQYDVAQQIQDEINEQLRFAVEEPITDDDIETFVKVKKYYKVCMSKDGTEDTGKKDLRRIMNKLGGWPLLMGNSWNESQFNWERMMIDFHRVGFGHDHFIGLRVEHDKKSSAYKFVYIDPPYVDIPHDYLNDLSPETKMLALDSMVNLAKKFGAKMDRAMEELGDVLHFMVNLTRISLPQHESLDESNRFKVMSVGDLRLRYPAANWIEYMNGVLAPHVRVEKHDKAVVFNPNYFKNLSQILENTSKRTLANYVFYREIQALADYTNILNDKKDQTISKAEVEAAKNRRSTQCLGEVTENFRLGIGAMYVRTYFDDRKKNVAEKLLFQITDQLLHLIKKNTWIDDTTKISIWDKLSKLKSLIAYPDILLDNSELDQFYKNWEINTQSFLKTQLNMNKIREANFYKYMKNLSKSYWHDEVVDVTTAIPYFDQISQILILPAALLKKANPEKNHPKFMSHADLGFNIAHEITHSFDSEAQLSDTTGYPNGLWSQKSEKEFQNKTSCLINQYDGYKIEGLSPRITGRVVSEDVADNIGLKAAYAAYEQWLKFNNEDYELPGLESIPPKRMFWIAFANSFCAKYTPVGLENALSTGLRTINPYRVIGSISNRPEFALDFGCPAGSKMNPVNKCEFL</sequence>
<evidence type="ECO:0000313" key="2">
    <source>
        <dbReference type="Proteomes" id="UP001239111"/>
    </source>
</evidence>
<accession>A0ACC2N0N5</accession>
<gene>
    <name evidence="1" type="ORF">QAD02_006190</name>
</gene>
<reference evidence="1" key="1">
    <citation type="submission" date="2023-04" db="EMBL/GenBank/DDBJ databases">
        <title>A chromosome-level genome assembly of the parasitoid wasp Eretmocerus hayati.</title>
        <authorList>
            <person name="Zhong Y."/>
            <person name="Liu S."/>
            <person name="Liu Y."/>
        </authorList>
    </citation>
    <scope>NUCLEOTIDE SEQUENCE</scope>
    <source>
        <strain evidence="1">ZJU_SS_LIU_2023</strain>
    </source>
</reference>
<evidence type="ECO:0000313" key="1">
    <source>
        <dbReference type="EMBL" id="KAJ8664528.1"/>
    </source>
</evidence>
<keyword evidence="2" id="KW-1185">Reference proteome</keyword>
<protein>
    <submittedName>
        <fullName evidence="1">Uncharacterized protein</fullName>
    </submittedName>
</protein>
<dbReference type="Proteomes" id="UP001239111">
    <property type="component" value="Chromosome 4"/>
</dbReference>
<name>A0ACC2N0N5_9HYME</name>